<dbReference type="eggNOG" id="COG2200">
    <property type="taxonomic scope" value="Bacteria"/>
</dbReference>
<dbReference type="STRING" id="693986.MOC_0004"/>
<dbReference type="SUPFAM" id="SSF141868">
    <property type="entry name" value="EAL domain-like"/>
    <property type="match status" value="1"/>
</dbReference>
<accession>A0A089PZF4</accession>
<name>A0A089PZF4_9HYPH</name>
<evidence type="ECO:0000313" key="2">
    <source>
        <dbReference type="EMBL" id="AIQ87759.1"/>
    </source>
</evidence>
<protein>
    <submittedName>
        <fullName evidence="2">Diguanylate phosphodiesterase</fullName>
    </submittedName>
</protein>
<dbReference type="KEGG" id="mor:MOC_0004"/>
<dbReference type="PANTHER" id="PTHR33121">
    <property type="entry name" value="CYCLIC DI-GMP PHOSPHODIESTERASE PDEF"/>
    <property type="match status" value="1"/>
</dbReference>
<reference evidence="2 3" key="1">
    <citation type="journal article" date="2014" name="PLoS ONE">
        <title>Genome Information of Methylobacterium oryzae, a Plant-Probiotic Methylotroph in the Phyllosphere.</title>
        <authorList>
            <person name="Kwak M.J."/>
            <person name="Jeong H."/>
            <person name="Madhaiyan M."/>
            <person name="Lee Y."/>
            <person name="Sa T.M."/>
            <person name="Oh T.K."/>
            <person name="Kim J.F."/>
        </authorList>
    </citation>
    <scope>NUCLEOTIDE SEQUENCE [LARGE SCALE GENOMIC DNA]</scope>
    <source>
        <strain evidence="2 3">CBMB20</strain>
    </source>
</reference>
<dbReference type="Gene3D" id="3.20.20.450">
    <property type="entry name" value="EAL domain"/>
    <property type="match status" value="1"/>
</dbReference>
<dbReference type="InterPro" id="IPR035919">
    <property type="entry name" value="EAL_sf"/>
</dbReference>
<dbReference type="SMART" id="SM00052">
    <property type="entry name" value="EAL"/>
    <property type="match status" value="1"/>
</dbReference>
<dbReference type="EMBL" id="CP003811">
    <property type="protein sequence ID" value="AIQ87759.1"/>
    <property type="molecule type" value="Genomic_DNA"/>
</dbReference>
<evidence type="ECO:0000313" key="3">
    <source>
        <dbReference type="Proteomes" id="UP000029492"/>
    </source>
</evidence>
<dbReference type="AlphaFoldDB" id="A0A089PZF4"/>
<proteinExistence type="predicted"/>
<gene>
    <name evidence="2" type="ORF">MOC_0004</name>
</gene>
<sequence>MLSADAHGGGVGEKNRKLHMTKDSGCRACRAGTTLDFDFTMAFQPILDLADDSVWAYEALVRGPNGESAYTILDQVTDETRYQFDQAARVKAIELAGALFPRDSTTRLSINFMPNAVYEPNACIRASLEAARRIDFAHQRIMFEFTEQERFRDIGHVKDIVAAYRKQGFLTALDDFGAGFAGLSLLANFRPDLIKIDMDVLRGLDGDAGRYAIVSGVVGIARALGVTVLAEGVETAAELSALRSIGITLVQGYHFAKPLLKALPPVAGFAPVTAARAA</sequence>
<keyword evidence="3" id="KW-1185">Reference proteome</keyword>
<evidence type="ECO:0000259" key="1">
    <source>
        <dbReference type="PROSITE" id="PS50883"/>
    </source>
</evidence>
<dbReference type="Proteomes" id="UP000029492">
    <property type="component" value="Chromosome"/>
</dbReference>
<dbReference type="CDD" id="cd01948">
    <property type="entry name" value="EAL"/>
    <property type="match status" value="1"/>
</dbReference>
<dbReference type="Pfam" id="PF00563">
    <property type="entry name" value="EAL"/>
    <property type="match status" value="1"/>
</dbReference>
<dbReference type="InterPro" id="IPR001633">
    <property type="entry name" value="EAL_dom"/>
</dbReference>
<feature type="domain" description="EAL" evidence="1">
    <location>
        <begin position="22"/>
        <end position="272"/>
    </location>
</feature>
<dbReference type="PROSITE" id="PS50883">
    <property type="entry name" value="EAL"/>
    <property type="match status" value="1"/>
</dbReference>
<dbReference type="GO" id="GO:0071111">
    <property type="term" value="F:cyclic-guanylate-specific phosphodiesterase activity"/>
    <property type="evidence" value="ECO:0007669"/>
    <property type="project" value="InterPro"/>
</dbReference>
<organism evidence="2 3">
    <name type="scientific">Methylobacterium oryzae CBMB20</name>
    <dbReference type="NCBI Taxonomy" id="693986"/>
    <lineage>
        <taxon>Bacteria</taxon>
        <taxon>Pseudomonadati</taxon>
        <taxon>Pseudomonadota</taxon>
        <taxon>Alphaproteobacteria</taxon>
        <taxon>Hyphomicrobiales</taxon>
        <taxon>Methylobacteriaceae</taxon>
        <taxon>Methylobacterium</taxon>
    </lineage>
</organism>
<dbReference type="PANTHER" id="PTHR33121:SF15">
    <property type="entry name" value="BLUE LIGHT- AND TEMPERATURE-REGULATED ANTIREPRESSOR BLUF"/>
    <property type="match status" value="1"/>
</dbReference>
<dbReference type="HOGENOM" id="CLU_000445_70_50_5"/>
<dbReference type="InterPro" id="IPR050706">
    <property type="entry name" value="Cyclic-di-GMP_PDE-like"/>
</dbReference>